<comment type="function">
    <text evidence="1 17">Catalyzes the CTP-dependent phosphorylation of riboflavin (vitamin B2) to form flavin mononucleotide (FMN).</text>
</comment>
<dbReference type="InterPro" id="IPR039063">
    <property type="entry name" value="RibK_CTP-dep"/>
</dbReference>
<name>A0A9E4ZGG3_9EURY</name>
<evidence type="ECO:0000256" key="8">
    <source>
        <dbReference type="ARBA" id="ARBA00022679"/>
    </source>
</evidence>
<dbReference type="Pfam" id="PF01982">
    <property type="entry name" value="CTP-dep_RFKase"/>
    <property type="match status" value="1"/>
</dbReference>
<evidence type="ECO:0000256" key="7">
    <source>
        <dbReference type="ARBA" id="ARBA00022643"/>
    </source>
</evidence>
<gene>
    <name evidence="17" type="primary">ribK</name>
    <name evidence="19" type="ORF">KDK67_09590</name>
</gene>
<comment type="pathway">
    <text evidence="2 17">Cofactor biosynthesis; FMN biosynthesis; FMN from riboflavin (CTP route): step 1/1.</text>
</comment>
<dbReference type="NCBIfam" id="NF010762">
    <property type="entry name" value="PRK14165.1"/>
    <property type="match status" value="1"/>
</dbReference>
<dbReference type="InterPro" id="IPR036390">
    <property type="entry name" value="WH_DNA-bd_sf"/>
</dbReference>
<dbReference type="HAMAP" id="MF_01285">
    <property type="entry name" value="Riboflavin_kinase"/>
    <property type="match status" value="1"/>
</dbReference>
<dbReference type="GO" id="GO:0009231">
    <property type="term" value="P:riboflavin biosynthetic process"/>
    <property type="evidence" value="ECO:0007669"/>
    <property type="project" value="InterPro"/>
</dbReference>
<feature type="binding site" evidence="17">
    <location>
        <begin position="198"/>
        <end position="201"/>
    </location>
    <ligand>
        <name>CDP</name>
        <dbReference type="ChEBI" id="CHEBI:58069"/>
    </ligand>
</feature>
<dbReference type="Gene3D" id="1.10.10.10">
    <property type="entry name" value="Winged helix-like DNA-binding domain superfamily/Winged helix DNA-binding domain"/>
    <property type="match status" value="1"/>
</dbReference>
<dbReference type="GO" id="GO:0000166">
    <property type="term" value="F:nucleotide binding"/>
    <property type="evidence" value="ECO:0007669"/>
    <property type="project" value="UniProtKB-UniRule"/>
</dbReference>
<dbReference type="EC" id="2.7.1.161" evidence="4 17"/>
<keyword evidence="7 17" id="KW-0288">FMN</keyword>
<evidence type="ECO:0000256" key="12">
    <source>
        <dbReference type="ARBA" id="ARBA00022842"/>
    </source>
</evidence>
<evidence type="ECO:0000256" key="10">
    <source>
        <dbReference type="ARBA" id="ARBA00022741"/>
    </source>
</evidence>
<feature type="binding site" evidence="17">
    <location>
        <begin position="99"/>
        <end position="104"/>
    </location>
    <ligand>
        <name>CDP</name>
        <dbReference type="ChEBI" id="CHEBI:58069"/>
    </ligand>
</feature>
<evidence type="ECO:0000256" key="16">
    <source>
        <dbReference type="ARBA" id="ARBA00047857"/>
    </source>
</evidence>
<evidence type="ECO:0000256" key="11">
    <source>
        <dbReference type="ARBA" id="ARBA00022777"/>
    </source>
</evidence>
<evidence type="ECO:0000256" key="14">
    <source>
        <dbReference type="ARBA" id="ARBA00030544"/>
    </source>
</evidence>
<organism evidence="19 20">
    <name type="scientific">Methanococcoides seepicolus</name>
    <dbReference type="NCBI Taxonomy" id="2828780"/>
    <lineage>
        <taxon>Archaea</taxon>
        <taxon>Methanobacteriati</taxon>
        <taxon>Methanobacteriota</taxon>
        <taxon>Stenosarchaea group</taxon>
        <taxon>Methanomicrobia</taxon>
        <taxon>Methanosarcinales</taxon>
        <taxon>Methanosarcinaceae</taxon>
        <taxon>Methanococcoides</taxon>
    </lineage>
</organism>
<comment type="caution">
    <text evidence="17">Lacks conserved residue(s) required for the propagation of feature annotation.</text>
</comment>
<dbReference type="PANTHER" id="PTHR40706:SF1">
    <property type="entry name" value="RIBOFLAVIN KINASE"/>
    <property type="match status" value="1"/>
</dbReference>
<reference evidence="19" key="1">
    <citation type="journal article" date="2021" name="mSystems">
        <title>Bacteria and Archaea Synergistically Convert Glycine Betaine to Biogenic Methane in the Formosa Cold Seep of the South China Sea.</title>
        <authorList>
            <person name="Li L."/>
            <person name="Zhang W."/>
            <person name="Zhang S."/>
            <person name="Song L."/>
            <person name="Sun Q."/>
            <person name="Zhang H."/>
            <person name="Xiang H."/>
            <person name="Dong X."/>
        </authorList>
    </citation>
    <scope>NUCLEOTIDE SEQUENCE</scope>
    <source>
        <strain evidence="19">LLY</strain>
    </source>
</reference>
<keyword evidence="8 17" id="KW-0808">Transferase</keyword>
<evidence type="ECO:0000256" key="17">
    <source>
        <dbReference type="HAMAP-Rule" id="MF_01285"/>
    </source>
</evidence>
<proteinExistence type="inferred from homology"/>
<dbReference type="GO" id="GO:0008531">
    <property type="term" value="F:riboflavin kinase activity"/>
    <property type="evidence" value="ECO:0007669"/>
    <property type="project" value="InterPro"/>
</dbReference>
<evidence type="ECO:0000256" key="5">
    <source>
        <dbReference type="ARBA" id="ARBA00017394"/>
    </source>
</evidence>
<comment type="catalytic activity">
    <reaction evidence="16 17">
        <text>riboflavin + CTP = CDP + FMN + H(+)</text>
        <dbReference type="Rhea" id="RHEA:25021"/>
        <dbReference type="ChEBI" id="CHEBI:15378"/>
        <dbReference type="ChEBI" id="CHEBI:37563"/>
        <dbReference type="ChEBI" id="CHEBI:57986"/>
        <dbReference type="ChEBI" id="CHEBI:58069"/>
        <dbReference type="ChEBI" id="CHEBI:58210"/>
        <dbReference type="EC" id="2.7.1.161"/>
    </reaction>
</comment>
<dbReference type="RefSeq" id="WP_250868573.1">
    <property type="nucleotide sequence ID" value="NZ_JAGSOI010000040.1"/>
</dbReference>
<dbReference type="EMBL" id="JAGSOI010000040">
    <property type="protein sequence ID" value="MCM1987232.1"/>
    <property type="molecule type" value="Genomic_DNA"/>
</dbReference>
<keyword evidence="12 17" id="KW-0460">Magnesium</keyword>
<dbReference type="SUPFAM" id="SSF46785">
    <property type="entry name" value="Winged helix' DNA-binding domain"/>
    <property type="match status" value="1"/>
</dbReference>
<evidence type="ECO:0000256" key="1">
    <source>
        <dbReference type="ARBA" id="ARBA00003072"/>
    </source>
</evidence>
<dbReference type="GO" id="GO:0009398">
    <property type="term" value="P:FMN biosynthetic process"/>
    <property type="evidence" value="ECO:0007669"/>
    <property type="project" value="UniProtKB-UniRule"/>
</dbReference>
<comment type="cofactor">
    <cofactor evidence="17">
        <name>Mg(2+)</name>
        <dbReference type="ChEBI" id="CHEBI:18420"/>
    </cofactor>
    <text evidence="17">Binds 1 Mg(2+) ion per subunit.</text>
</comment>
<dbReference type="InterPro" id="IPR023470">
    <property type="entry name" value="Riboflavin_kinase_archaeal"/>
</dbReference>
<protein>
    <recommendedName>
        <fullName evidence="5 17">Riboflavin kinase</fullName>
        <shortName evidence="17">RFK</shortName>
        <ecNumber evidence="4 17">2.7.1.161</ecNumber>
    </recommendedName>
    <alternativeName>
        <fullName evidence="14 17">CTP-dependent riboflavin kinase</fullName>
    </alternativeName>
    <alternativeName>
        <fullName evidence="15 17">CTP:riboflavin 5'-phosphotransferase</fullName>
    </alternativeName>
    <alternativeName>
        <fullName evidence="13 17">Flavokinase</fullName>
    </alternativeName>
</protein>
<accession>A0A9E4ZGG3</accession>
<feature type="domain" description="Riboflavin kinase" evidence="18">
    <location>
        <begin position="96"/>
        <end position="216"/>
    </location>
</feature>
<keyword evidence="6 17" id="KW-0285">Flavoprotein</keyword>
<keyword evidence="11 17" id="KW-0418">Kinase</keyword>
<feature type="binding site" evidence="17">
    <location>
        <position position="128"/>
    </location>
    <ligand>
        <name>Mg(2+)</name>
        <dbReference type="ChEBI" id="CHEBI:18420"/>
    </ligand>
</feature>
<evidence type="ECO:0000256" key="9">
    <source>
        <dbReference type="ARBA" id="ARBA00022723"/>
    </source>
</evidence>
<sequence>MHRINSLKHLALLGALKKPVKISSSEFTRYTSTGSKTAARILKQLEEEGLIDRLIIPEGQMISITEEGRTWLESEFSDYKHIFCGDEDKVELYGNVITGLGEGQYYIAQDGYGSQFEEKLDFKPYPGTLNVRLTSHSADIQKRKSQKNIISISGFTDGQRTFGGCNCYFVEVEGVRGAVVTPERSHYPHDLLEIISPVHLRKTLELNDGDEVKIMIEDRSACE</sequence>
<evidence type="ECO:0000256" key="3">
    <source>
        <dbReference type="ARBA" id="ARBA00006428"/>
    </source>
</evidence>
<comment type="similarity">
    <text evidence="3 17">Belongs to the archaeal riboflavin kinase family.</text>
</comment>
<keyword evidence="9 17" id="KW-0479">Metal-binding</keyword>
<dbReference type="Gene3D" id="2.40.30.30">
    <property type="entry name" value="Riboflavin kinase-like"/>
    <property type="match status" value="1"/>
</dbReference>
<evidence type="ECO:0000256" key="13">
    <source>
        <dbReference type="ARBA" id="ARBA00029789"/>
    </source>
</evidence>
<evidence type="ECO:0000256" key="6">
    <source>
        <dbReference type="ARBA" id="ARBA00022630"/>
    </source>
</evidence>
<dbReference type="Proteomes" id="UP001056766">
    <property type="component" value="Unassembled WGS sequence"/>
</dbReference>
<dbReference type="AlphaFoldDB" id="A0A9E4ZGG3"/>
<evidence type="ECO:0000313" key="19">
    <source>
        <dbReference type="EMBL" id="MCM1987232.1"/>
    </source>
</evidence>
<dbReference type="GO" id="GO:0000287">
    <property type="term" value="F:magnesium ion binding"/>
    <property type="evidence" value="ECO:0007669"/>
    <property type="project" value="UniProtKB-UniRule"/>
</dbReference>
<dbReference type="InterPro" id="IPR023465">
    <property type="entry name" value="Riboflavin_kinase_dom_sf"/>
</dbReference>
<evidence type="ECO:0000256" key="4">
    <source>
        <dbReference type="ARBA" id="ARBA00011987"/>
    </source>
</evidence>
<evidence type="ECO:0000259" key="18">
    <source>
        <dbReference type="Pfam" id="PF01982"/>
    </source>
</evidence>
<dbReference type="SUPFAM" id="SSF82114">
    <property type="entry name" value="Riboflavin kinase-like"/>
    <property type="match status" value="1"/>
</dbReference>
<comment type="caution">
    <text evidence="19">The sequence shown here is derived from an EMBL/GenBank/DDBJ whole genome shotgun (WGS) entry which is preliminary data.</text>
</comment>
<dbReference type="InterPro" id="IPR023602">
    <property type="entry name" value="Riboflavin_kinase_CTP-dep"/>
</dbReference>
<feature type="binding site" evidence="17">
    <location>
        <position position="130"/>
    </location>
    <ligand>
        <name>Mg(2+)</name>
        <dbReference type="ChEBI" id="CHEBI:18420"/>
    </ligand>
</feature>
<dbReference type="InterPro" id="IPR036388">
    <property type="entry name" value="WH-like_DNA-bd_sf"/>
</dbReference>
<keyword evidence="20" id="KW-1185">Reference proteome</keyword>
<evidence type="ECO:0000256" key="2">
    <source>
        <dbReference type="ARBA" id="ARBA00005219"/>
    </source>
</evidence>
<evidence type="ECO:0000256" key="15">
    <source>
        <dbReference type="ARBA" id="ARBA00033116"/>
    </source>
</evidence>
<feature type="binding site" evidence="17">
    <location>
        <position position="185"/>
    </location>
    <ligand>
        <name>FMN</name>
        <dbReference type="ChEBI" id="CHEBI:58210"/>
    </ligand>
</feature>
<feature type="binding site" evidence="17">
    <location>
        <position position="193"/>
    </location>
    <ligand>
        <name>FMN</name>
        <dbReference type="ChEBI" id="CHEBI:58210"/>
    </ligand>
</feature>
<reference evidence="19" key="2">
    <citation type="submission" date="2021-04" db="EMBL/GenBank/DDBJ databases">
        <authorList>
            <person name="Dong X."/>
        </authorList>
    </citation>
    <scope>NUCLEOTIDE SEQUENCE</scope>
    <source>
        <strain evidence="19">LLY</strain>
    </source>
</reference>
<keyword evidence="10 17" id="KW-0547">Nucleotide-binding</keyword>
<dbReference type="PANTHER" id="PTHR40706">
    <property type="entry name" value="RIBOFLAVIN KINASE"/>
    <property type="match status" value="1"/>
</dbReference>
<evidence type="ECO:0000313" key="20">
    <source>
        <dbReference type="Proteomes" id="UP001056766"/>
    </source>
</evidence>